<feature type="domain" description="Amidohydrolase-related" evidence="8">
    <location>
        <begin position="72"/>
        <end position="412"/>
    </location>
</feature>
<evidence type="ECO:0000256" key="6">
    <source>
        <dbReference type="ARBA" id="ARBA00023004"/>
    </source>
</evidence>
<dbReference type="GO" id="GO:0019556">
    <property type="term" value="P:L-histidine catabolic process to glutamate and formamide"/>
    <property type="evidence" value="ECO:0007669"/>
    <property type="project" value="UniProtKB-UniRule"/>
</dbReference>
<protein>
    <recommendedName>
        <fullName evidence="1 7">Imidazolonepropionase</fullName>
        <ecNumber evidence="1 7">3.5.2.7</ecNumber>
    </recommendedName>
    <alternativeName>
        <fullName evidence="7">Imidazolone-5-propionate hydrolase</fullName>
    </alternativeName>
</protein>
<dbReference type="OrthoDB" id="9776455at2"/>
<keyword evidence="5 7" id="KW-0862">Zinc</keyword>
<feature type="binding site" evidence="7">
    <location>
        <position position="325"/>
    </location>
    <ligand>
        <name>Zn(2+)</name>
        <dbReference type="ChEBI" id="CHEBI:29105"/>
    </ligand>
</feature>
<keyword evidence="10" id="KW-1185">Reference proteome</keyword>
<feature type="binding site" evidence="7">
    <location>
        <position position="83"/>
    </location>
    <ligand>
        <name>Zn(2+)</name>
        <dbReference type="ChEBI" id="CHEBI:29105"/>
    </ligand>
</feature>
<feature type="binding site" evidence="7">
    <location>
        <position position="327"/>
    </location>
    <ligand>
        <name>N-formimidoyl-L-glutamate</name>
        <dbReference type="ChEBI" id="CHEBI:58928"/>
    </ligand>
</feature>
<feature type="binding site" evidence="7">
    <location>
        <position position="81"/>
    </location>
    <ligand>
        <name>Fe(3+)</name>
        <dbReference type="ChEBI" id="CHEBI:29034"/>
    </ligand>
</feature>
<evidence type="ECO:0000256" key="1">
    <source>
        <dbReference type="ARBA" id="ARBA00012864"/>
    </source>
</evidence>
<evidence type="ECO:0000256" key="3">
    <source>
        <dbReference type="ARBA" id="ARBA00022801"/>
    </source>
</evidence>
<dbReference type="InterPro" id="IPR011059">
    <property type="entry name" value="Metal-dep_hydrolase_composite"/>
</dbReference>
<dbReference type="Proteomes" id="UP000484164">
    <property type="component" value="Unassembled WGS sequence"/>
</dbReference>
<dbReference type="GO" id="GO:0005506">
    <property type="term" value="F:iron ion binding"/>
    <property type="evidence" value="ECO:0007669"/>
    <property type="project" value="UniProtKB-UniRule"/>
</dbReference>
<feature type="binding site" evidence="7">
    <location>
        <position position="83"/>
    </location>
    <ligand>
        <name>Fe(3+)</name>
        <dbReference type="ChEBI" id="CHEBI:29034"/>
    </ligand>
</feature>
<dbReference type="GO" id="GO:0019557">
    <property type="term" value="P:L-histidine catabolic process to glutamate and formate"/>
    <property type="evidence" value="ECO:0007669"/>
    <property type="project" value="UniProtKB-UniPathway"/>
</dbReference>
<feature type="binding site" evidence="7">
    <location>
        <position position="186"/>
    </location>
    <ligand>
        <name>4-imidazolone-5-propanoate</name>
        <dbReference type="ChEBI" id="CHEBI:77893"/>
    </ligand>
</feature>
<feature type="binding site" evidence="7">
    <location>
        <position position="153"/>
    </location>
    <ligand>
        <name>N-formimidoyl-L-glutamate</name>
        <dbReference type="ChEBI" id="CHEBI:58928"/>
    </ligand>
</feature>
<dbReference type="InterPro" id="IPR006680">
    <property type="entry name" value="Amidohydro-rel"/>
</dbReference>
<dbReference type="NCBIfam" id="TIGR01224">
    <property type="entry name" value="hutI"/>
    <property type="match status" value="1"/>
</dbReference>
<feature type="binding site" evidence="7">
    <location>
        <position position="254"/>
    </location>
    <ligand>
        <name>4-imidazolone-5-propanoate</name>
        <dbReference type="ChEBI" id="CHEBI:77893"/>
    </ligand>
</feature>
<keyword evidence="7" id="KW-0963">Cytoplasm</keyword>
<keyword evidence="3 7" id="KW-0378">Hydrolase</keyword>
<keyword evidence="4 7" id="KW-0369">Histidine metabolism</keyword>
<dbReference type="EMBL" id="WBVQ01000001">
    <property type="protein sequence ID" value="KAB2818043.1"/>
    <property type="molecule type" value="Genomic_DNA"/>
</dbReference>
<feature type="binding site" evidence="7">
    <location>
        <position position="330"/>
    </location>
    <ligand>
        <name>4-imidazolone-5-propanoate</name>
        <dbReference type="ChEBI" id="CHEBI:77893"/>
    </ligand>
</feature>
<dbReference type="GO" id="GO:0005737">
    <property type="term" value="C:cytoplasm"/>
    <property type="evidence" value="ECO:0007669"/>
    <property type="project" value="UniProtKB-SubCell"/>
</dbReference>
<feature type="binding site" evidence="7">
    <location>
        <position position="329"/>
    </location>
    <ligand>
        <name>N-formimidoyl-L-glutamate</name>
        <dbReference type="ChEBI" id="CHEBI:58928"/>
    </ligand>
</feature>
<evidence type="ECO:0000256" key="4">
    <source>
        <dbReference type="ARBA" id="ARBA00022808"/>
    </source>
</evidence>
<reference evidence="9 10" key="1">
    <citation type="submission" date="2019-10" db="EMBL/GenBank/DDBJ databases">
        <title>Genome sequence of Phaeocystidibacter marisrubri JCM30614 (type strain).</title>
        <authorList>
            <person name="Bowman J.P."/>
        </authorList>
    </citation>
    <scope>NUCLEOTIDE SEQUENCE [LARGE SCALE GENOMIC DNA]</scope>
    <source>
        <strain evidence="9 10">JCM 30614</strain>
    </source>
</reference>
<comment type="cofactor">
    <cofactor evidence="7">
        <name>Zn(2+)</name>
        <dbReference type="ChEBI" id="CHEBI:29105"/>
    </cofactor>
    <cofactor evidence="7">
        <name>Fe(3+)</name>
        <dbReference type="ChEBI" id="CHEBI:29034"/>
    </cofactor>
    <text evidence="7">Binds 1 zinc or iron ion per subunit.</text>
</comment>
<comment type="catalytic activity">
    <reaction evidence="7">
        <text>4-imidazolone-5-propanoate + H2O = N-formimidoyl-L-glutamate</text>
        <dbReference type="Rhea" id="RHEA:23660"/>
        <dbReference type="ChEBI" id="CHEBI:15377"/>
        <dbReference type="ChEBI" id="CHEBI:58928"/>
        <dbReference type="ChEBI" id="CHEBI:77893"/>
        <dbReference type="EC" id="3.5.2.7"/>
    </reaction>
</comment>
<sequence>MKRLLTNIKKLVHVENQPVPYLKGKAMNDLTSIDDAFLEIEDGKIVRFGPMTDLHGSDISGTTEYLDCTGQWVMPGLVDSHTHLIFAEPRAREFEDRIHGLTYEEIAARGGGILNSAAKLAEMPEEQLYDDAMARLHEMIQTGTTAIEIKSGYGLSTEAELKMLRVAKRIKRRAPIPVKITFLGAHAIPPEYKENPDGYVDLVIDEMLPKVVEERLADYIDVFCEKGYFTVEQTDRILKAGMAAGLRPKVHVNQFNAIGGIQTCVENKAISVDHLEVMDEGDFKALANSDCMPVALPSCSFFLGIPYTPARKIIDSNLPLALATDYNPGSTPSGNLLFVWSLACIQMKLTPTEALAALTHNAAYALELNDELGSIAVGKTANLLVSEPMDSLGHIPYHFGRNSLSRVLINGNKYTHLEP</sequence>
<evidence type="ECO:0000313" key="9">
    <source>
        <dbReference type="EMBL" id="KAB2818043.1"/>
    </source>
</evidence>
<dbReference type="Pfam" id="PF01979">
    <property type="entry name" value="Amidohydro_1"/>
    <property type="match status" value="1"/>
</dbReference>
<dbReference type="GO" id="GO:0008270">
    <property type="term" value="F:zinc ion binding"/>
    <property type="evidence" value="ECO:0007669"/>
    <property type="project" value="UniProtKB-UniRule"/>
</dbReference>
<dbReference type="Gene3D" id="2.30.40.10">
    <property type="entry name" value="Urease, subunit C, domain 1"/>
    <property type="match status" value="1"/>
</dbReference>
<accession>A0A6L3ZK30</accession>
<evidence type="ECO:0000256" key="2">
    <source>
        <dbReference type="ARBA" id="ARBA00022723"/>
    </source>
</evidence>
<dbReference type="GO" id="GO:0050480">
    <property type="term" value="F:imidazolonepropionase activity"/>
    <property type="evidence" value="ECO:0007669"/>
    <property type="project" value="UniProtKB-UniRule"/>
</dbReference>
<feature type="binding site" evidence="7">
    <location>
        <position position="90"/>
    </location>
    <ligand>
        <name>4-imidazolone-5-propanoate</name>
        <dbReference type="ChEBI" id="CHEBI:77893"/>
    </ligand>
</feature>
<proteinExistence type="inferred from homology"/>
<dbReference type="UniPathway" id="UPA00379">
    <property type="reaction ID" value="UER00551"/>
</dbReference>
<comment type="similarity">
    <text evidence="7">Belongs to the metallo-dependent hydrolases superfamily. HutI family.</text>
</comment>
<feature type="binding site" evidence="7">
    <location>
        <position position="325"/>
    </location>
    <ligand>
        <name>Fe(3+)</name>
        <dbReference type="ChEBI" id="CHEBI:29034"/>
    </ligand>
</feature>
<dbReference type="PANTHER" id="PTHR42752:SF1">
    <property type="entry name" value="IMIDAZOLONEPROPIONASE-RELATED"/>
    <property type="match status" value="1"/>
</dbReference>
<comment type="pathway">
    <text evidence="7">Amino-acid degradation; L-histidine degradation into L-glutamate; N-formimidoyl-L-glutamate from L-histidine: step 3/3.</text>
</comment>
<dbReference type="SUPFAM" id="SSF51338">
    <property type="entry name" value="Composite domain of metallo-dependent hydrolases"/>
    <property type="match status" value="1"/>
</dbReference>
<evidence type="ECO:0000256" key="5">
    <source>
        <dbReference type="ARBA" id="ARBA00022833"/>
    </source>
</evidence>
<keyword evidence="6 7" id="KW-0408">Iron</keyword>
<dbReference type="InterPro" id="IPR032466">
    <property type="entry name" value="Metal_Hydrolase"/>
</dbReference>
<comment type="caution">
    <text evidence="9">The sequence shown here is derived from an EMBL/GenBank/DDBJ whole genome shotgun (WGS) entry which is preliminary data.</text>
</comment>
<keyword evidence="2 7" id="KW-0479">Metal-binding</keyword>
<dbReference type="FunFam" id="3.20.20.140:FF:000007">
    <property type="entry name" value="Imidazolonepropionase"/>
    <property type="match status" value="1"/>
</dbReference>
<gene>
    <name evidence="7" type="primary">hutI</name>
    <name evidence="9" type="ORF">F8C82_06480</name>
</gene>
<dbReference type="EC" id="3.5.2.7" evidence="1 7"/>
<evidence type="ECO:0000259" key="8">
    <source>
        <dbReference type="Pfam" id="PF01979"/>
    </source>
</evidence>
<evidence type="ECO:0000256" key="7">
    <source>
        <dbReference type="HAMAP-Rule" id="MF_00372"/>
    </source>
</evidence>
<dbReference type="AlphaFoldDB" id="A0A6L3ZK30"/>
<dbReference type="SUPFAM" id="SSF51556">
    <property type="entry name" value="Metallo-dependent hydrolases"/>
    <property type="match status" value="1"/>
</dbReference>
<dbReference type="RefSeq" id="WP_151692731.1">
    <property type="nucleotide sequence ID" value="NZ_BMGX01000002.1"/>
</dbReference>
<name>A0A6L3ZK30_9FLAO</name>
<evidence type="ECO:0000313" key="10">
    <source>
        <dbReference type="Proteomes" id="UP000484164"/>
    </source>
</evidence>
<feature type="binding site" evidence="7">
    <location>
        <position position="153"/>
    </location>
    <ligand>
        <name>4-imidazolone-5-propanoate</name>
        <dbReference type="ChEBI" id="CHEBI:77893"/>
    </ligand>
</feature>
<dbReference type="HAMAP" id="MF_00372">
    <property type="entry name" value="HutI"/>
    <property type="match status" value="1"/>
</dbReference>
<dbReference type="InterPro" id="IPR005920">
    <property type="entry name" value="HutI"/>
</dbReference>
<feature type="binding site" evidence="7">
    <location>
        <position position="81"/>
    </location>
    <ligand>
        <name>Zn(2+)</name>
        <dbReference type="ChEBI" id="CHEBI:29105"/>
    </ligand>
</feature>
<dbReference type="PANTHER" id="PTHR42752">
    <property type="entry name" value="IMIDAZOLONEPROPIONASE"/>
    <property type="match status" value="1"/>
</dbReference>
<feature type="binding site" evidence="7">
    <location>
        <position position="251"/>
    </location>
    <ligand>
        <name>Zn(2+)</name>
        <dbReference type="ChEBI" id="CHEBI:29105"/>
    </ligand>
</feature>
<dbReference type="Gene3D" id="3.20.20.140">
    <property type="entry name" value="Metal-dependent hydrolases"/>
    <property type="match status" value="1"/>
</dbReference>
<comment type="function">
    <text evidence="7">Catalyzes the hydrolytic cleavage of the carbon-nitrogen bond in imidazolone-5-propanoate to yield N-formimidoyl-L-glutamate. It is the third step in the universal histidine degradation pathway.</text>
</comment>
<comment type="subcellular location">
    <subcellularLocation>
        <location evidence="7">Cytoplasm</location>
    </subcellularLocation>
</comment>
<organism evidence="9 10">
    <name type="scientific">Phaeocystidibacter marisrubri</name>
    <dbReference type="NCBI Taxonomy" id="1577780"/>
    <lineage>
        <taxon>Bacteria</taxon>
        <taxon>Pseudomonadati</taxon>
        <taxon>Bacteroidota</taxon>
        <taxon>Flavobacteriia</taxon>
        <taxon>Flavobacteriales</taxon>
        <taxon>Phaeocystidibacteraceae</taxon>
        <taxon>Phaeocystidibacter</taxon>
    </lineage>
</organism>
<feature type="binding site" evidence="7">
    <location>
        <position position="251"/>
    </location>
    <ligand>
        <name>Fe(3+)</name>
        <dbReference type="ChEBI" id="CHEBI:29034"/>
    </ligand>
</feature>